<dbReference type="PANTHER" id="PTHR44051">
    <property type="entry name" value="GLUTATHIONE S-TRANSFERASE-RELATED"/>
    <property type="match status" value="1"/>
</dbReference>
<dbReference type="Pfam" id="PF13417">
    <property type="entry name" value="GST_N_3"/>
    <property type="match status" value="1"/>
</dbReference>
<dbReference type="InterPro" id="IPR010987">
    <property type="entry name" value="Glutathione-S-Trfase_C-like"/>
</dbReference>
<dbReference type="AlphaFoldDB" id="A0A1G8Q9V3"/>
<accession>A0A1G8Q9V3</accession>
<proteinExistence type="predicted"/>
<dbReference type="InterPro" id="IPR004045">
    <property type="entry name" value="Glutathione_S-Trfase_N"/>
</dbReference>
<sequence>MYQVVGGVQSRAFRVMWTLEELGQNYDHIECKPHSPEAMAANPSGKIPALRVDDDVLTDSTAIITYLADKHGALTHPAGTIARARQDGLLHMILDEIDAVLWTAARHTFVLPEERRLPEIKESLRWEFERNAKRLADRIEGPFLMGETMTIADIVAAHCLNWAYSAKFPLDDERLLAYGKAMRGRDAFKRAASR</sequence>
<gene>
    <name evidence="3" type="ORF">SAMN05421850_107181</name>
</gene>
<dbReference type="InterPro" id="IPR004046">
    <property type="entry name" value="GST_C"/>
</dbReference>
<dbReference type="STRING" id="490829.SAMN05421850_107181"/>
<dbReference type="SUPFAM" id="SSF52833">
    <property type="entry name" value="Thioredoxin-like"/>
    <property type="match status" value="1"/>
</dbReference>
<dbReference type="Pfam" id="PF00043">
    <property type="entry name" value="GST_C"/>
    <property type="match status" value="1"/>
</dbReference>
<dbReference type="Gene3D" id="3.40.30.10">
    <property type="entry name" value="Glutaredoxin"/>
    <property type="match status" value="1"/>
</dbReference>
<organism evidence="3 4">
    <name type="scientific">Lutimaribacter saemankumensis</name>
    <dbReference type="NCBI Taxonomy" id="490829"/>
    <lineage>
        <taxon>Bacteria</taxon>
        <taxon>Pseudomonadati</taxon>
        <taxon>Pseudomonadota</taxon>
        <taxon>Alphaproteobacteria</taxon>
        <taxon>Rhodobacterales</taxon>
        <taxon>Roseobacteraceae</taxon>
        <taxon>Lutimaribacter</taxon>
    </lineage>
</organism>
<feature type="domain" description="GST N-terminal" evidence="1">
    <location>
        <begin position="1"/>
        <end position="75"/>
    </location>
</feature>
<dbReference type="GO" id="GO:0016740">
    <property type="term" value="F:transferase activity"/>
    <property type="evidence" value="ECO:0007669"/>
    <property type="project" value="UniProtKB-KW"/>
</dbReference>
<name>A0A1G8Q9V3_9RHOB</name>
<keyword evidence="4" id="KW-1185">Reference proteome</keyword>
<evidence type="ECO:0000313" key="3">
    <source>
        <dbReference type="EMBL" id="SDJ01609.1"/>
    </source>
</evidence>
<keyword evidence="3" id="KW-0808">Transferase</keyword>
<feature type="domain" description="GST C-terminal" evidence="2">
    <location>
        <begin position="79"/>
        <end position="194"/>
    </location>
</feature>
<dbReference type="Gene3D" id="1.20.1050.10">
    <property type="match status" value="1"/>
</dbReference>
<protein>
    <submittedName>
        <fullName evidence="3">Glutathione S-transferase</fullName>
    </submittedName>
</protein>
<dbReference type="InterPro" id="IPR036249">
    <property type="entry name" value="Thioredoxin-like_sf"/>
</dbReference>
<dbReference type="EMBL" id="FNEB01000007">
    <property type="protein sequence ID" value="SDJ01609.1"/>
    <property type="molecule type" value="Genomic_DNA"/>
</dbReference>
<dbReference type="CDD" id="cd03046">
    <property type="entry name" value="GST_N_GTT1_like"/>
    <property type="match status" value="1"/>
</dbReference>
<dbReference type="PROSITE" id="PS50405">
    <property type="entry name" value="GST_CTER"/>
    <property type="match status" value="1"/>
</dbReference>
<dbReference type="RefSeq" id="WP_090029339.1">
    <property type="nucleotide sequence ID" value="NZ_FNEB01000007.1"/>
</dbReference>
<evidence type="ECO:0000259" key="1">
    <source>
        <dbReference type="PROSITE" id="PS50404"/>
    </source>
</evidence>
<dbReference type="PANTHER" id="PTHR44051:SF8">
    <property type="entry name" value="GLUTATHIONE S-TRANSFERASE GSTA"/>
    <property type="match status" value="1"/>
</dbReference>
<reference evidence="3 4" key="1">
    <citation type="submission" date="2016-10" db="EMBL/GenBank/DDBJ databases">
        <authorList>
            <person name="de Groot N.N."/>
        </authorList>
    </citation>
    <scope>NUCLEOTIDE SEQUENCE [LARGE SCALE GENOMIC DNA]</scope>
    <source>
        <strain evidence="3 4">DSM 28010</strain>
    </source>
</reference>
<dbReference type="Proteomes" id="UP000199340">
    <property type="component" value="Unassembled WGS sequence"/>
</dbReference>
<dbReference type="SFLD" id="SFLDS00019">
    <property type="entry name" value="Glutathione_Transferase_(cytos"/>
    <property type="match status" value="1"/>
</dbReference>
<dbReference type="InterPro" id="IPR040079">
    <property type="entry name" value="Glutathione_S-Trfase"/>
</dbReference>
<dbReference type="OrthoDB" id="9810080at2"/>
<evidence type="ECO:0000313" key="4">
    <source>
        <dbReference type="Proteomes" id="UP000199340"/>
    </source>
</evidence>
<dbReference type="SFLD" id="SFLDG00358">
    <property type="entry name" value="Main_(cytGST)"/>
    <property type="match status" value="1"/>
</dbReference>
<dbReference type="PROSITE" id="PS50404">
    <property type="entry name" value="GST_NTER"/>
    <property type="match status" value="1"/>
</dbReference>
<dbReference type="SUPFAM" id="SSF47616">
    <property type="entry name" value="GST C-terminal domain-like"/>
    <property type="match status" value="1"/>
</dbReference>
<evidence type="ECO:0000259" key="2">
    <source>
        <dbReference type="PROSITE" id="PS50405"/>
    </source>
</evidence>
<dbReference type="InterPro" id="IPR036282">
    <property type="entry name" value="Glutathione-S-Trfase_C_sf"/>
</dbReference>